<organism evidence="6 7">
    <name type="scientific">Paracoccus simplex</name>
    <dbReference type="NCBI Taxonomy" id="2086346"/>
    <lineage>
        <taxon>Bacteria</taxon>
        <taxon>Pseudomonadati</taxon>
        <taxon>Pseudomonadota</taxon>
        <taxon>Alphaproteobacteria</taxon>
        <taxon>Rhodobacterales</taxon>
        <taxon>Paracoccaceae</taxon>
        <taxon>Paracoccus</taxon>
    </lineage>
</organism>
<dbReference type="EMBL" id="JBHRXE010000018">
    <property type="protein sequence ID" value="MFC3569366.1"/>
    <property type="molecule type" value="Genomic_DNA"/>
</dbReference>
<keyword evidence="2" id="KW-0479">Metal-binding</keyword>
<dbReference type="RefSeq" id="WP_379029245.1">
    <property type="nucleotide sequence ID" value="NZ_JBHRXE010000018.1"/>
</dbReference>
<accession>A0ABV7RZF2</accession>
<dbReference type="PANTHER" id="PTHR43498">
    <property type="entry name" value="FERREDOXIN:COB-COM HETERODISULFIDE REDUCTASE SUBUNIT A"/>
    <property type="match status" value="1"/>
</dbReference>
<protein>
    <submittedName>
        <fullName evidence="6">FAD-dependent oxidoreductase</fullName>
    </submittedName>
</protein>
<dbReference type="SUPFAM" id="SSF51905">
    <property type="entry name" value="FAD/NAD(P)-binding domain"/>
    <property type="match status" value="1"/>
</dbReference>
<name>A0ABV7RZF2_9RHOB</name>
<dbReference type="PANTHER" id="PTHR43498:SF1">
    <property type="entry name" value="COB--COM HETERODISULFIDE REDUCTASE IRON-SULFUR SUBUNIT A"/>
    <property type="match status" value="1"/>
</dbReference>
<dbReference type="InterPro" id="IPR039650">
    <property type="entry name" value="HdrA-like"/>
</dbReference>
<gene>
    <name evidence="6" type="ORF">ACFOMP_07880</name>
</gene>
<evidence type="ECO:0000256" key="4">
    <source>
        <dbReference type="ARBA" id="ARBA00023004"/>
    </source>
</evidence>
<keyword evidence="5" id="KW-0411">Iron-sulfur</keyword>
<dbReference type="Pfam" id="PF12831">
    <property type="entry name" value="FAD_oxidored"/>
    <property type="match status" value="1"/>
</dbReference>
<keyword evidence="1" id="KW-0004">4Fe-4S</keyword>
<comment type="caution">
    <text evidence="6">The sequence shown here is derived from an EMBL/GenBank/DDBJ whole genome shotgun (WGS) entry which is preliminary data.</text>
</comment>
<reference evidence="7" key="1">
    <citation type="journal article" date="2019" name="Int. J. Syst. Evol. Microbiol.">
        <title>The Global Catalogue of Microorganisms (GCM) 10K type strain sequencing project: providing services to taxonomists for standard genome sequencing and annotation.</title>
        <authorList>
            <consortium name="The Broad Institute Genomics Platform"/>
            <consortium name="The Broad Institute Genome Sequencing Center for Infectious Disease"/>
            <person name="Wu L."/>
            <person name="Ma J."/>
        </authorList>
    </citation>
    <scope>NUCLEOTIDE SEQUENCE [LARGE SCALE GENOMIC DNA]</scope>
    <source>
        <strain evidence="7">VKM B-3226</strain>
    </source>
</reference>
<dbReference type="Proteomes" id="UP001595596">
    <property type="component" value="Unassembled WGS sequence"/>
</dbReference>
<sequence>MNIRNIFRGQGFLANREAAESAQPVPPAAAAASQPAAVSSRGPRQIAADLCVYGASPAGIMAAIAAARSELSVVLVEPTGHVGGLLTSGLNATDAPVPSLIKGLVREFFSRCSAHYGQRIMTIRHEPKICGEIFQDLLREAGVRVLTDCRLDRLRKLGGRVVEAETSTGQRISATWWVDGTYEGDLMPLAQISHVVGREPRDSYDEVRGGVGKPGPMYGGLAAPVDPFRDGKPLPWLEPYEPLQQGAGDWRVQAYCFRVTLTGDPANMRELAPPENYDPANYELFRRLIGADRTGSGLVNTARNDSIRNGYLHIAQLPNQKVDLNSGNLVPTNNPLLSQGWIAASAAGRAHILQEFRDYTQGVIWFLRTDPAVPAEIQTIMRRYWYPLDEYRDGFPPALYVREGRRLSGEKVVTVHDLMDETADEEGSLGQGAYHLDCKPARWYVNAQGTRPVREGQFFSKKILKFQLPMELILPRREEARNLLVVNAVSASHVAFGSIRMEPIWMTLGASAGVAVALAQRTGGTLHALSRQKIRNGVLETAEKHHLLPGR</sequence>
<keyword evidence="3" id="KW-0560">Oxidoreductase</keyword>
<proteinExistence type="predicted"/>
<dbReference type="Gene3D" id="3.50.50.60">
    <property type="entry name" value="FAD/NAD(P)-binding domain"/>
    <property type="match status" value="1"/>
</dbReference>
<dbReference type="InterPro" id="IPR036188">
    <property type="entry name" value="FAD/NAD-bd_sf"/>
</dbReference>
<evidence type="ECO:0000313" key="6">
    <source>
        <dbReference type="EMBL" id="MFC3569366.1"/>
    </source>
</evidence>
<keyword evidence="4" id="KW-0408">Iron</keyword>
<evidence type="ECO:0000256" key="3">
    <source>
        <dbReference type="ARBA" id="ARBA00023002"/>
    </source>
</evidence>
<evidence type="ECO:0000256" key="2">
    <source>
        <dbReference type="ARBA" id="ARBA00022723"/>
    </source>
</evidence>
<evidence type="ECO:0000256" key="1">
    <source>
        <dbReference type="ARBA" id="ARBA00022485"/>
    </source>
</evidence>
<evidence type="ECO:0000256" key="5">
    <source>
        <dbReference type="ARBA" id="ARBA00023014"/>
    </source>
</evidence>
<keyword evidence="7" id="KW-1185">Reference proteome</keyword>
<evidence type="ECO:0000313" key="7">
    <source>
        <dbReference type="Proteomes" id="UP001595596"/>
    </source>
</evidence>